<gene>
    <name evidence="3" type="ORF">G5B42_04935</name>
</gene>
<evidence type="ECO:0000256" key="2">
    <source>
        <dbReference type="SAM" id="Phobius"/>
    </source>
</evidence>
<keyword evidence="1" id="KW-0175">Coiled coil</keyword>
<keyword evidence="2" id="KW-1133">Transmembrane helix</keyword>
<dbReference type="RefSeq" id="WP_181339343.1">
    <property type="nucleotide sequence ID" value="NZ_JAAKDE010000009.1"/>
</dbReference>
<name>A0A8J6LIQ1_9FIRM</name>
<sequence length="825" mass="89972">MLSIFREGFFKDLLIWFVISVVLASLVAAGVGLVTDRYFSATVDGLIGDQGEYDLLFQVRSDLKETAVARLKEIIKERVPGSTVKVGVSVAGKTAVFVGLAPQHRKKAVYTNLNNYFRDIPGAGGFSLMTEPRLTMSAIPGSVADLYIREAERIPGVRFAFRDGGSIAVILEKATKMKEVKAALEELLASYRLLEIGFPAGYHVGNPIEVGRNLTELLAGKGGVTLIRNVTSGKSSDDQEALLLTMAEMKRFLLSYAGQVKVIPAQGVTLNQGDLLVLFDDAEHPLAAGETVGAQDVIVKVTGEEEDGALPGLIIQGDSAGFTSASARLLGDDQKAGAIVAHVIINSPKQQLAEALDEAIAFLSQFNSFQELPAQARQVITAAETIQAALNNINGLGADNADLAKIQRIASLLEGVSHELQDMADHLARLRWVENQLDKALRGLEGIHAITRLGFVPQNLGYFGDLGQKMGRLDRELQTLIENLREKARALDDFINRFNPLVHTLLDWERKTTKLAGQLDQVGDVLGGGSTGFAALAELTGVTDASLRQFATFDFEALRQGLSPLENGFAELSAGNVPLILGELEKIKSSLPKLKDEEIAKTITLLDRYLGGETLPGEKVELFVNADYDQKEVTRLVNSFFDSEEVRILSLPAGILQPDVRNEVTRLLGEVRGVIAALTVLILAVLIFLQDQAPILAALHHLELLFPYREATGKARAQQRKGTAIRRFFPRIYAAGLGGGWLWATVNLAGANVPYFPNRYFLLVGALFGLLFYRMAEKFHRLNLDEVVAGYALGFDFTTVMREIVIPAGRPGLMQKLNRRKMVMK</sequence>
<dbReference type="Proteomes" id="UP000657177">
    <property type="component" value="Unassembled WGS sequence"/>
</dbReference>
<dbReference type="AlphaFoldDB" id="A0A8J6LIQ1"/>
<keyword evidence="2" id="KW-0472">Membrane</keyword>
<feature type="transmembrane region" description="Helical" evidence="2">
    <location>
        <begin position="758"/>
        <end position="776"/>
    </location>
</feature>
<feature type="coiled-coil region" evidence="1">
    <location>
        <begin position="470"/>
        <end position="497"/>
    </location>
</feature>
<evidence type="ECO:0000313" key="4">
    <source>
        <dbReference type="Proteomes" id="UP000657177"/>
    </source>
</evidence>
<proteinExistence type="predicted"/>
<protein>
    <submittedName>
        <fullName evidence="3">Uncharacterized protein</fullName>
    </submittedName>
</protein>
<organism evidence="3 4">
    <name type="scientific">Capillibacterium thermochitinicola</name>
    <dbReference type="NCBI Taxonomy" id="2699427"/>
    <lineage>
        <taxon>Bacteria</taxon>
        <taxon>Bacillati</taxon>
        <taxon>Bacillota</taxon>
        <taxon>Capillibacterium</taxon>
    </lineage>
</organism>
<keyword evidence="2" id="KW-0812">Transmembrane</keyword>
<evidence type="ECO:0000313" key="3">
    <source>
        <dbReference type="EMBL" id="MBA2132886.1"/>
    </source>
</evidence>
<reference evidence="3" key="1">
    <citation type="submission" date="2020-06" db="EMBL/GenBank/DDBJ databases">
        <title>Novel chitinolytic bacterium.</title>
        <authorList>
            <person name="Ungkulpasvich U."/>
            <person name="Kosugi A."/>
            <person name="Uke A."/>
        </authorList>
    </citation>
    <scope>NUCLEOTIDE SEQUENCE</scope>
    <source>
        <strain evidence="3">UUS1-1</strain>
    </source>
</reference>
<accession>A0A8J6LIQ1</accession>
<feature type="transmembrane region" description="Helical" evidence="2">
    <location>
        <begin position="728"/>
        <end position="746"/>
    </location>
</feature>
<evidence type="ECO:0000256" key="1">
    <source>
        <dbReference type="SAM" id="Coils"/>
    </source>
</evidence>
<comment type="caution">
    <text evidence="3">The sequence shown here is derived from an EMBL/GenBank/DDBJ whole genome shotgun (WGS) entry which is preliminary data.</text>
</comment>
<dbReference type="EMBL" id="JAAKDE010000009">
    <property type="protein sequence ID" value="MBA2132886.1"/>
    <property type="molecule type" value="Genomic_DNA"/>
</dbReference>
<keyword evidence="4" id="KW-1185">Reference proteome</keyword>
<feature type="transmembrane region" description="Helical" evidence="2">
    <location>
        <begin position="671"/>
        <end position="689"/>
    </location>
</feature>